<protein>
    <submittedName>
        <fullName evidence="1">Uncharacterized protein</fullName>
    </submittedName>
</protein>
<evidence type="ECO:0000313" key="2">
    <source>
        <dbReference type="Proteomes" id="UP000285146"/>
    </source>
</evidence>
<evidence type="ECO:0000313" key="1">
    <source>
        <dbReference type="EMBL" id="ROV92617.1"/>
    </source>
</evidence>
<keyword evidence="2" id="KW-1185">Reference proteome</keyword>
<dbReference type="EMBL" id="LKEB01000084">
    <property type="protein sequence ID" value="ROV92617.1"/>
    <property type="molecule type" value="Genomic_DNA"/>
</dbReference>
<gene>
    <name evidence="1" type="ORF">VPNG_09882</name>
</gene>
<comment type="caution">
    <text evidence="1">The sequence shown here is derived from an EMBL/GenBank/DDBJ whole genome shotgun (WGS) entry which is preliminary data.</text>
</comment>
<proteinExistence type="predicted"/>
<dbReference type="Proteomes" id="UP000285146">
    <property type="component" value="Unassembled WGS sequence"/>
</dbReference>
<dbReference type="AlphaFoldDB" id="A0A423VNP5"/>
<dbReference type="InParanoid" id="A0A423VNP5"/>
<organism evidence="1 2">
    <name type="scientific">Cytospora leucostoma</name>
    <dbReference type="NCBI Taxonomy" id="1230097"/>
    <lineage>
        <taxon>Eukaryota</taxon>
        <taxon>Fungi</taxon>
        <taxon>Dikarya</taxon>
        <taxon>Ascomycota</taxon>
        <taxon>Pezizomycotina</taxon>
        <taxon>Sordariomycetes</taxon>
        <taxon>Sordariomycetidae</taxon>
        <taxon>Diaporthales</taxon>
        <taxon>Cytosporaceae</taxon>
        <taxon>Cytospora</taxon>
    </lineage>
</organism>
<name>A0A423VNP5_9PEZI</name>
<reference evidence="1 2" key="1">
    <citation type="submission" date="2015-09" db="EMBL/GenBank/DDBJ databases">
        <title>Host preference determinants of Valsa canker pathogens revealed by comparative genomics.</title>
        <authorList>
            <person name="Yin Z."/>
            <person name="Huang L."/>
        </authorList>
    </citation>
    <scope>NUCLEOTIDE SEQUENCE [LARGE SCALE GENOMIC DNA]</scope>
    <source>
        <strain evidence="1 2">SXYLt</strain>
    </source>
</reference>
<accession>A0A423VNP5</accession>
<sequence>MVPPRLQLCETQELANGFQSLPASISITWTALVDQVYHTKTPTPQGSETIPRWSMLNDLEDSTGHSLAEFSGMSMNQCQKALPVEKAAKNHSHLRCRGNEANKSP</sequence>